<organism evidence="2">
    <name type="scientific">Cuerna arida</name>
    <dbReference type="NCBI Taxonomy" id="1464854"/>
    <lineage>
        <taxon>Eukaryota</taxon>
        <taxon>Metazoa</taxon>
        <taxon>Ecdysozoa</taxon>
        <taxon>Arthropoda</taxon>
        <taxon>Hexapoda</taxon>
        <taxon>Insecta</taxon>
        <taxon>Pterygota</taxon>
        <taxon>Neoptera</taxon>
        <taxon>Paraneoptera</taxon>
        <taxon>Hemiptera</taxon>
        <taxon>Auchenorrhyncha</taxon>
        <taxon>Membracoidea</taxon>
        <taxon>Cicadellidae</taxon>
        <taxon>Cicadellinae</taxon>
        <taxon>Proconiini</taxon>
        <taxon>Cuerna</taxon>
    </lineage>
</organism>
<evidence type="ECO:0000313" key="2">
    <source>
        <dbReference type="EMBL" id="JAS56560.1"/>
    </source>
</evidence>
<feature type="domain" description="Reverse transcriptase" evidence="1">
    <location>
        <begin position="1"/>
        <end position="188"/>
    </location>
</feature>
<dbReference type="Pfam" id="PF00078">
    <property type="entry name" value="RVT_1"/>
    <property type="match status" value="1"/>
</dbReference>
<name>A0A1B6G294_9HEMI</name>
<dbReference type="EMBL" id="GECZ01013209">
    <property type="protein sequence ID" value="JAS56560.1"/>
    <property type="molecule type" value="Transcribed_RNA"/>
</dbReference>
<protein>
    <recommendedName>
        <fullName evidence="1">Reverse transcriptase domain-containing protein</fullName>
    </recommendedName>
</protein>
<dbReference type="InterPro" id="IPR000477">
    <property type="entry name" value="RT_dom"/>
</dbReference>
<dbReference type="InterPro" id="IPR043502">
    <property type="entry name" value="DNA/RNA_pol_sf"/>
</dbReference>
<dbReference type="PANTHER" id="PTHR33332">
    <property type="entry name" value="REVERSE TRANSCRIPTASE DOMAIN-CONTAINING PROTEIN"/>
    <property type="match status" value="1"/>
</dbReference>
<dbReference type="AlphaFoldDB" id="A0A1B6G294"/>
<feature type="non-terminal residue" evidence="2">
    <location>
        <position position="1"/>
    </location>
</feature>
<reference evidence="2" key="1">
    <citation type="submission" date="2015-11" db="EMBL/GenBank/DDBJ databases">
        <title>De novo transcriptome assembly of four potential Pierce s Disease insect vectors from Arizona vineyards.</title>
        <authorList>
            <person name="Tassone E.E."/>
        </authorList>
    </citation>
    <scope>NUCLEOTIDE SEQUENCE</scope>
</reference>
<sequence>RVVGVFLDLSRAFDSVSHSILIEKLKSLGIQSKEAAWFSSYLSNRQQYVEIEHVNNFKYCNYLRKYNCKPQTVKHGVPQGSILGPLLFLCYLGGLTGKVGMSSVCLYADDTNLIIKGKSDNTIEASANQDLSNIKHFLNGNNLLLNSEKSNFVCFSTKQNKKLFNPDIKIDQTSLIRTNQTKFLGLLIDENLSWNNHVENIVSAMSSGIYALWQMSKICDLATLKTIYHALIHSHLSYGICIYGATSKNNLDKILVKQKKAIRIMLNLKRSDTVKHLFAHLNIPTVYSLYILESIKYVKEHQDKDLFEINHYYNTRNQVVLDRHNLEFYKNKTRYMGKKFFTQLPNEMKREQNYNKFQFKLKQYLIGKALYSISEFP</sequence>
<dbReference type="SUPFAM" id="SSF56672">
    <property type="entry name" value="DNA/RNA polymerases"/>
    <property type="match status" value="1"/>
</dbReference>
<dbReference type="GO" id="GO:0071897">
    <property type="term" value="P:DNA biosynthetic process"/>
    <property type="evidence" value="ECO:0007669"/>
    <property type="project" value="UniProtKB-ARBA"/>
</dbReference>
<dbReference type="PROSITE" id="PS50878">
    <property type="entry name" value="RT_POL"/>
    <property type="match status" value="1"/>
</dbReference>
<proteinExistence type="predicted"/>
<evidence type="ECO:0000259" key="1">
    <source>
        <dbReference type="PROSITE" id="PS50878"/>
    </source>
</evidence>
<accession>A0A1B6G294</accession>
<gene>
    <name evidence="2" type="ORF">g.13659</name>
</gene>